<proteinExistence type="predicted"/>
<gene>
    <name evidence="1" type="ORF">HK103_006614</name>
</gene>
<dbReference type="Proteomes" id="UP001210925">
    <property type="component" value="Unassembled WGS sequence"/>
</dbReference>
<evidence type="ECO:0000313" key="2">
    <source>
        <dbReference type="Proteomes" id="UP001210925"/>
    </source>
</evidence>
<reference evidence="1" key="1">
    <citation type="submission" date="2020-05" db="EMBL/GenBank/DDBJ databases">
        <title>Phylogenomic resolution of chytrid fungi.</title>
        <authorList>
            <person name="Stajich J.E."/>
            <person name="Amses K."/>
            <person name="Simmons R."/>
            <person name="Seto K."/>
            <person name="Myers J."/>
            <person name="Bonds A."/>
            <person name="Quandt C.A."/>
            <person name="Barry K."/>
            <person name="Liu P."/>
            <person name="Grigoriev I."/>
            <person name="Longcore J.E."/>
            <person name="James T.Y."/>
        </authorList>
    </citation>
    <scope>NUCLEOTIDE SEQUENCE</scope>
    <source>
        <strain evidence="1">PLAUS21</strain>
    </source>
</reference>
<dbReference type="EMBL" id="JADGKB010000071">
    <property type="protein sequence ID" value="KAJ3255151.1"/>
    <property type="molecule type" value="Genomic_DNA"/>
</dbReference>
<dbReference type="Pfam" id="PF14273">
    <property type="entry name" value="DUF4360"/>
    <property type="match status" value="1"/>
</dbReference>
<evidence type="ECO:0000313" key="1">
    <source>
        <dbReference type="EMBL" id="KAJ3255151.1"/>
    </source>
</evidence>
<dbReference type="InterPro" id="IPR025649">
    <property type="entry name" value="DUF4360"/>
</dbReference>
<comment type="caution">
    <text evidence="1">The sequence shown here is derived from an EMBL/GenBank/DDBJ whole genome shotgun (WGS) entry which is preliminary data.</text>
</comment>
<name>A0AAD5UHA3_9FUNG</name>
<accession>A0AAD5UHA3</accession>
<sequence length="192" mass="21030">MALLLLTISSVFAQAPTFANIQGITYAGTGCSVGSLHPYITPDRSAFHIEFHDLKAVDGNGQDTTANRKNCQLSVQLNYQQGYQFRLAAVQYTGHLSVPTGQTAIERSSYYFQGKTDTAAFESDWNGPAYYDYTVTDVVSSNPNVWSDCSNTANLEINAEVRASSNGPYTSISVNSATGFALQAYQFEWRQC</sequence>
<protein>
    <recommendedName>
        <fullName evidence="3">Secreted protein</fullName>
    </recommendedName>
</protein>
<organism evidence="1 2">
    <name type="scientific">Boothiomyces macroporosus</name>
    <dbReference type="NCBI Taxonomy" id="261099"/>
    <lineage>
        <taxon>Eukaryota</taxon>
        <taxon>Fungi</taxon>
        <taxon>Fungi incertae sedis</taxon>
        <taxon>Chytridiomycota</taxon>
        <taxon>Chytridiomycota incertae sedis</taxon>
        <taxon>Chytridiomycetes</taxon>
        <taxon>Rhizophydiales</taxon>
        <taxon>Terramycetaceae</taxon>
        <taxon>Boothiomyces</taxon>
    </lineage>
</organism>
<dbReference type="AlphaFoldDB" id="A0AAD5UHA3"/>
<dbReference type="PANTHER" id="PTHR38847">
    <property type="match status" value="1"/>
</dbReference>
<evidence type="ECO:0008006" key="3">
    <source>
        <dbReference type="Google" id="ProtNLM"/>
    </source>
</evidence>
<dbReference type="PANTHER" id="PTHR38847:SF1">
    <property type="entry name" value="PSEUDOURIDINE SYNTHASE RSUA_RLUA-LIKE DOMAIN-CONTAINING PROTEIN"/>
    <property type="match status" value="1"/>
</dbReference>
<keyword evidence="2" id="KW-1185">Reference proteome</keyword>